<evidence type="ECO:0000313" key="2">
    <source>
        <dbReference type="Proteomes" id="UP001062846"/>
    </source>
</evidence>
<reference evidence="1" key="1">
    <citation type="submission" date="2022-02" db="EMBL/GenBank/DDBJ databases">
        <title>Plant Genome Project.</title>
        <authorList>
            <person name="Zhang R.-G."/>
        </authorList>
    </citation>
    <scope>NUCLEOTIDE SEQUENCE</scope>
    <source>
        <strain evidence="1">AT1</strain>
    </source>
</reference>
<organism evidence="1 2">
    <name type="scientific">Rhododendron molle</name>
    <name type="common">Chinese azalea</name>
    <name type="synonym">Azalea mollis</name>
    <dbReference type="NCBI Taxonomy" id="49168"/>
    <lineage>
        <taxon>Eukaryota</taxon>
        <taxon>Viridiplantae</taxon>
        <taxon>Streptophyta</taxon>
        <taxon>Embryophyta</taxon>
        <taxon>Tracheophyta</taxon>
        <taxon>Spermatophyta</taxon>
        <taxon>Magnoliopsida</taxon>
        <taxon>eudicotyledons</taxon>
        <taxon>Gunneridae</taxon>
        <taxon>Pentapetalae</taxon>
        <taxon>asterids</taxon>
        <taxon>Ericales</taxon>
        <taxon>Ericaceae</taxon>
        <taxon>Ericoideae</taxon>
        <taxon>Rhodoreae</taxon>
        <taxon>Rhododendron</taxon>
    </lineage>
</organism>
<name>A0ACC0PVH1_RHOML</name>
<dbReference type="Proteomes" id="UP001062846">
    <property type="component" value="Chromosome 2"/>
</dbReference>
<comment type="caution">
    <text evidence="1">The sequence shown here is derived from an EMBL/GenBank/DDBJ whole genome shotgun (WGS) entry which is preliminary data.</text>
</comment>
<gene>
    <name evidence="1" type="ORF">RHMOL_Rhmol02G0282700</name>
</gene>
<keyword evidence="2" id="KW-1185">Reference proteome</keyword>
<evidence type="ECO:0000313" key="1">
    <source>
        <dbReference type="EMBL" id="KAI8569485.1"/>
    </source>
</evidence>
<proteinExistence type="predicted"/>
<protein>
    <submittedName>
        <fullName evidence="1">Uncharacterized protein</fullName>
    </submittedName>
</protein>
<accession>A0ACC0PVH1</accession>
<dbReference type="EMBL" id="CM046389">
    <property type="protein sequence ID" value="KAI8569485.1"/>
    <property type="molecule type" value="Genomic_DNA"/>
</dbReference>
<sequence>MVQDCSILKDWFVSCTFGCVRRKRNRAPHDGAKKALSHGLSHVWNSVLPSLNSSFSHDLSCVWNSVLSSLDSSLSYA</sequence>